<gene>
    <name evidence="3" type="ORF">B0I35DRAFT_405123</name>
</gene>
<name>A0A8K0T2E1_9HYPO</name>
<dbReference type="Pfam" id="PF14420">
    <property type="entry name" value="Clr5"/>
    <property type="match status" value="1"/>
</dbReference>
<feature type="region of interest" description="Disordered" evidence="1">
    <location>
        <begin position="118"/>
        <end position="138"/>
    </location>
</feature>
<evidence type="ECO:0000256" key="1">
    <source>
        <dbReference type="SAM" id="MobiDB-lite"/>
    </source>
</evidence>
<reference evidence="3" key="1">
    <citation type="journal article" date="2021" name="Nat. Commun.">
        <title>Genetic determinants of endophytism in the Arabidopsis root mycobiome.</title>
        <authorList>
            <person name="Mesny F."/>
            <person name="Miyauchi S."/>
            <person name="Thiergart T."/>
            <person name="Pickel B."/>
            <person name="Atanasova L."/>
            <person name="Karlsson M."/>
            <person name="Huettel B."/>
            <person name="Barry K.W."/>
            <person name="Haridas S."/>
            <person name="Chen C."/>
            <person name="Bauer D."/>
            <person name="Andreopoulos W."/>
            <person name="Pangilinan J."/>
            <person name="LaButti K."/>
            <person name="Riley R."/>
            <person name="Lipzen A."/>
            <person name="Clum A."/>
            <person name="Drula E."/>
            <person name="Henrissat B."/>
            <person name="Kohler A."/>
            <person name="Grigoriev I.V."/>
            <person name="Martin F.M."/>
            <person name="Hacquard S."/>
        </authorList>
    </citation>
    <scope>NUCLEOTIDE SEQUENCE</scope>
    <source>
        <strain evidence="3">MPI-CAGE-CH-0235</strain>
    </source>
</reference>
<dbReference type="PANTHER" id="PTHR38788">
    <property type="entry name" value="CLR5 DOMAIN-CONTAINING PROTEIN"/>
    <property type="match status" value="1"/>
</dbReference>
<feature type="region of interest" description="Disordered" evidence="1">
    <location>
        <begin position="1"/>
        <end position="27"/>
    </location>
</feature>
<comment type="caution">
    <text evidence="3">The sequence shown here is derived from an EMBL/GenBank/DDBJ whole genome shotgun (WGS) entry which is preliminary data.</text>
</comment>
<protein>
    <submittedName>
        <fullName evidence="3">Clr5 domain-containing protein</fullName>
    </submittedName>
</protein>
<evidence type="ECO:0000259" key="2">
    <source>
        <dbReference type="Pfam" id="PF14420"/>
    </source>
</evidence>
<proteinExistence type="predicted"/>
<dbReference type="AlphaFoldDB" id="A0A8K0T2E1"/>
<dbReference type="EMBL" id="JAGPNK010000002">
    <property type="protein sequence ID" value="KAH7325775.1"/>
    <property type="molecule type" value="Genomic_DNA"/>
</dbReference>
<dbReference type="PANTHER" id="PTHR38788:SF3">
    <property type="entry name" value="CLR5 DOMAIN-CONTAINING PROTEIN"/>
    <property type="match status" value="1"/>
</dbReference>
<dbReference type="InterPro" id="IPR025676">
    <property type="entry name" value="Clr5_dom"/>
</dbReference>
<dbReference type="OrthoDB" id="194358at2759"/>
<feature type="compositionally biased region" description="Polar residues" evidence="1">
    <location>
        <begin position="246"/>
        <end position="272"/>
    </location>
</feature>
<feature type="domain" description="Clr5" evidence="2">
    <location>
        <begin position="140"/>
        <end position="191"/>
    </location>
</feature>
<evidence type="ECO:0000313" key="4">
    <source>
        <dbReference type="Proteomes" id="UP000813444"/>
    </source>
</evidence>
<evidence type="ECO:0000313" key="3">
    <source>
        <dbReference type="EMBL" id="KAH7325775.1"/>
    </source>
</evidence>
<organism evidence="3 4">
    <name type="scientific">Stachybotrys elegans</name>
    <dbReference type="NCBI Taxonomy" id="80388"/>
    <lineage>
        <taxon>Eukaryota</taxon>
        <taxon>Fungi</taxon>
        <taxon>Dikarya</taxon>
        <taxon>Ascomycota</taxon>
        <taxon>Pezizomycotina</taxon>
        <taxon>Sordariomycetes</taxon>
        <taxon>Hypocreomycetidae</taxon>
        <taxon>Hypocreales</taxon>
        <taxon>Stachybotryaceae</taxon>
        <taxon>Stachybotrys</taxon>
    </lineage>
</organism>
<feature type="region of interest" description="Disordered" evidence="1">
    <location>
        <begin position="228"/>
        <end position="272"/>
    </location>
</feature>
<accession>A0A8K0T2E1</accession>
<keyword evidence="4" id="KW-1185">Reference proteome</keyword>
<sequence>MSGSSGRDFENATQIDPIWSRRDPEPDNIFAAEAWPFETPPQASPAAGDDIYLSLLNSTAENNFSFPPDFLSTDVNVFDFDSGNAVDSLPHGGHAQAETALPRADQFVVQDSPHQHGLVEAQASEGPRSRRKLGRGKHTLDWSAHKSTIRRLYLEEDNTLEETRQWMKREHGFDASIQMYKERFQDWGFVKKISHKVARKLSRIADERKPKETEFRLGRRTWTANEIKKKYSRGKEPGVTTMPGATPSSLASSTPRAHMENSNPHDTAGPTS</sequence>
<dbReference type="Proteomes" id="UP000813444">
    <property type="component" value="Unassembled WGS sequence"/>
</dbReference>